<feature type="compositionally biased region" description="Basic and acidic residues" evidence="1">
    <location>
        <begin position="1"/>
        <end position="31"/>
    </location>
</feature>
<feature type="region of interest" description="Disordered" evidence="1">
    <location>
        <begin position="1"/>
        <end position="42"/>
    </location>
</feature>
<protein>
    <submittedName>
        <fullName evidence="2">Uncharacterized protein</fullName>
    </submittedName>
</protein>
<dbReference type="RefSeq" id="WP_092617470.1">
    <property type="nucleotide sequence ID" value="NZ_FMYK01000003.1"/>
</dbReference>
<sequence>MGGKSDKHALAWTDERRRQQRERILASKPWEKSTGAKTTEGKRITSKNRVKRLALLTPRQLDRVISMQFQSSKLEQAYRQAETPEQQERLKTMIDDSYKQTKEYIRKCTDDKVFGTG</sequence>
<dbReference type="Proteomes" id="UP000242317">
    <property type="component" value="Unassembled WGS sequence"/>
</dbReference>
<reference evidence="3" key="1">
    <citation type="submission" date="2016-09" db="EMBL/GenBank/DDBJ databases">
        <authorList>
            <person name="Varghese N."/>
            <person name="Submissions S."/>
        </authorList>
    </citation>
    <scope>NUCLEOTIDE SEQUENCE [LARGE SCALE GENOMIC DNA]</scope>
    <source>
        <strain evidence="3">ANC 3699</strain>
    </source>
</reference>
<evidence type="ECO:0000313" key="3">
    <source>
        <dbReference type="Proteomes" id="UP000242317"/>
    </source>
</evidence>
<gene>
    <name evidence="2" type="ORF">SAMN05421749_1033</name>
</gene>
<organism evidence="2 3">
    <name type="scientific">Acinetobacter marinus</name>
    <dbReference type="NCBI Taxonomy" id="281375"/>
    <lineage>
        <taxon>Bacteria</taxon>
        <taxon>Pseudomonadati</taxon>
        <taxon>Pseudomonadota</taxon>
        <taxon>Gammaproteobacteria</taxon>
        <taxon>Moraxellales</taxon>
        <taxon>Moraxellaceae</taxon>
        <taxon>Acinetobacter</taxon>
    </lineage>
</organism>
<dbReference type="EMBL" id="FMYK01000003">
    <property type="protein sequence ID" value="SDC04538.1"/>
    <property type="molecule type" value="Genomic_DNA"/>
</dbReference>
<accession>A0A1G6IDJ5</accession>
<dbReference type="OrthoDB" id="8781373at2"/>
<dbReference type="AlphaFoldDB" id="A0A1G6IDJ5"/>
<evidence type="ECO:0000313" key="2">
    <source>
        <dbReference type="EMBL" id="SDC04538.1"/>
    </source>
</evidence>
<keyword evidence="3" id="KW-1185">Reference proteome</keyword>
<evidence type="ECO:0000256" key="1">
    <source>
        <dbReference type="SAM" id="MobiDB-lite"/>
    </source>
</evidence>
<name>A0A1G6IDJ5_9GAMM</name>
<proteinExistence type="predicted"/>